<evidence type="ECO:0000313" key="9">
    <source>
        <dbReference type="EMBL" id="QJE73093.1"/>
    </source>
</evidence>
<feature type="transmembrane region" description="Helical" evidence="7">
    <location>
        <begin position="101"/>
        <end position="122"/>
    </location>
</feature>
<dbReference type="CDD" id="cd06261">
    <property type="entry name" value="TM_PBP2"/>
    <property type="match status" value="1"/>
</dbReference>
<dbReference type="InterPro" id="IPR035906">
    <property type="entry name" value="MetI-like_sf"/>
</dbReference>
<dbReference type="Proteomes" id="UP000501891">
    <property type="component" value="Chromosome"/>
</dbReference>
<evidence type="ECO:0000256" key="1">
    <source>
        <dbReference type="ARBA" id="ARBA00004651"/>
    </source>
</evidence>
<dbReference type="PROSITE" id="PS50928">
    <property type="entry name" value="ABC_TM1"/>
    <property type="match status" value="1"/>
</dbReference>
<keyword evidence="4 7" id="KW-0812">Transmembrane</keyword>
<evidence type="ECO:0000256" key="6">
    <source>
        <dbReference type="ARBA" id="ARBA00023136"/>
    </source>
</evidence>
<dbReference type="Gene3D" id="1.10.3720.10">
    <property type="entry name" value="MetI-like"/>
    <property type="match status" value="1"/>
</dbReference>
<keyword evidence="10" id="KW-1185">Reference proteome</keyword>
<gene>
    <name evidence="9" type="ORF">HHL28_08370</name>
</gene>
<keyword evidence="3" id="KW-1003">Cell membrane</keyword>
<dbReference type="EMBL" id="CP051775">
    <property type="protein sequence ID" value="QJE73093.1"/>
    <property type="molecule type" value="Genomic_DNA"/>
</dbReference>
<feature type="transmembrane region" description="Helical" evidence="7">
    <location>
        <begin position="239"/>
        <end position="260"/>
    </location>
</feature>
<keyword evidence="6 7" id="KW-0472">Membrane</keyword>
<dbReference type="GO" id="GO:0005886">
    <property type="term" value="C:plasma membrane"/>
    <property type="evidence" value="ECO:0007669"/>
    <property type="project" value="UniProtKB-SubCell"/>
</dbReference>
<accession>A0A858R7C6</accession>
<keyword evidence="5 7" id="KW-1133">Transmembrane helix</keyword>
<keyword evidence="2 7" id="KW-0813">Transport</keyword>
<evidence type="ECO:0000313" key="10">
    <source>
        <dbReference type="Proteomes" id="UP000501891"/>
    </source>
</evidence>
<dbReference type="KEGG" id="acru:HHL28_08370"/>
<feature type="transmembrane region" description="Helical" evidence="7">
    <location>
        <begin position="134"/>
        <end position="164"/>
    </location>
</feature>
<evidence type="ECO:0000256" key="3">
    <source>
        <dbReference type="ARBA" id="ARBA00022475"/>
    </source>
</evidence>
<dbReference type="Pfam" id="PF19300">
    <property type="entry name" value="BPD_transp_1_N"/>
    <property type="match status" value="1"/>
</dbReference>
<protein>
    <submittedName>
        <fullName evidence="9">ABC transporter permease</fullName>
    </submittedName>
</protein>
<evidence type="ECO:0000256" key="4">
    <source>
        <dbReference type="ARBA" id="ARBA00022692"/>
    </source>
</evidence>
<evidence type="ECO:0000259" key="8">
    <source>
        <dbReference type="PROSITE" id="PS50928"/>
    </source>
</evidence>
<dbReference type="GO" id="GO:0055085">
    <property type="term" value="P:transmembrane transport"/>
    <property type="evidence" value="ECO:0007669"/>
    <property type="project" value="InterPro"/>
</dbReference>
<organism evidence="9 10">
    <name type="scientific">Aerophototrophica crusticola</name>
    <dbReference type="NCBI Taxonomy" id="1709002"/>
    <lineage>
        <taxon>Bacteria</taxon>
        <taxon>Pseudomonadati</taxon>
        <taxon>Pseudomonadota</taxon>
        <taxon>Alphaproteobacteria</taxon>
        <taxon>Rhodospirillales</taxon>
        <taxon>Rhodospirillaceae</taxon>
        <taxon>Aerophototrophica</taxon>
    </lineage>
</organism>
<feature type="transmembrane region" description="Helical" evidence="7">
    <location>
        <begin position="283"/>
        <end position="304"/>
    </location>
</feature>
<reference evidence="9" key="1">
    <citation type="submission" date="2020-04" db="EMBL/GenBank/DDBJ databases">
        <title>A desert anoxygenic phototrophic bacterium fixes CO2 using RubisCO under aerobic conditions.</title>
        <authorList>
            <person name="Tang K."/>
        </authorList>
    </citation>
    <scope>NUCLEOTIDE SEQUENCE [LARGE SCALE GENOMIC DNA]</scope>
    <source>
        <strain evidence="9">MIMtkB3</strain>
    </source>
</reference>
<dbReference type="Pfam" id="PF00528">
    <property type="entry name" value="BPD_transp_1"/>
    <property type="match status" value="1"/>
</dbReference>
<comment type="subcellular location">
    <subcellularLocation>
        <location evidence="1 7">Cell membrane</location>
        <topology evidence="1 7">Multi-pass membrane protein</topology>
    </subcellularLocation>
</comment>
<name>A0A858R7C6_9PROT</name>
<evidence type="ECO:0000256" key="5">
    <source>
        <dbReference type="ARBA" id="ARBA00022989"/>
    </source>
</evidence>
<evidence type="ECO:0000256" key="7">
    <source>
        <dbReference type="RuleBase" id="RU363032"/>
    </source>
</evidence>
<dbReference type="PANTHER" id="PTHR43163:SF6">
    <property type="entry name" value="DIPEPTIDE TRANSPORT SYSTEM PERMEASE PROTEIN DPPB-RELATED"/>
    <property type="match status" value="1"/>
</dbReference>
<feature type="transmembrane region" description="Helical" evidence="7">
    <location>
        <begin position="12"/>
        <end position="30"/>
    </location>
</feature>
<evidence type="ECO:0000256" key="2">
    <source>
        <dbReference type="ARBA" id="ARBA00022448"/>
    </source>
</evidence>
<sequence length="322" mass="35048">MARFLVNRLLQSLVVLLVVSFVVYMLIGLMPGDPIDLMIAANPELTPEDAARLRALYGLDQPLLDRYWNWLTALLQGDLGYSRLFAQPVGEILLPRLLNTLALLAPVLVISLAIAIPVGIYAARHPYTKLDSLINLMCFGGISMPPFWLALLLIMLFAVTLGWLPAGGMGTIGGAGGVWDSLKYMVLPVTTLVLLSIGHQTRYVRAAMLEALRQDYVRTARAKGVPEGGVVYRHALRNALIPVVTIVALEFGTLFGGALVTETMFSYLGMGKLIYDSILGNDFNVALCALLFVTIMVLLGNLLADMAYVLLDPRVSFQARAG</sequence>
<dbReference type="PANTHER" id="PTHR43163">
    <property type="entry name" value="DIPEPTIDE TRANSPORT SYSTEM PERMEASE PROTEIN DPPB-RELATED"/>
    <property type="match status" value="1"/>
</dbReference>
<feature type="transmembrane region" description="Helical" evidence="7">
    <location>
        <begin position="184"/>
        <end position="204"/>
    </location>
</feature>
<dbReference type="InterPro" id="IPR045621">
    <property type="entry name" value="BPD_transp_1_N"/>
</dbReference>
<dbReference type="InterPro" id="IPR000515">
    <property type="entry name" value="MetI-like"/>
</dbReference>
<dbReference type="SUPFAM" id="SSF161098">
    <property type="entry name" value="MetI-like"/>
    <property type="match status" value="1"/>
</dbReference>
<dbReference type="AlphaFoldDB" id="A0A858R7C6"/>
<proteinExistence type="inferred from homology"/>
<feature type="domain" description="ABC transmembrane type-1" evidence="8">
    <location>
        <begin position="97"/>
        <end position="304"/>
    </location>
</feature>
<comment type="similarity">
    <text evidence="7">Belongs to the binding-protein-dependent transport system permease family.</text>
</comment>